<dbReference type="Pfam" id="PF01210">
    <property type="entry name" value="NAD_Gly3P_dh_N"/>
    <property type="match status" value="1"/>
</dbReference>
<name>A0A3B0ZXK0_9ZZZZ</name>
<dbReference type="SUPFAM" id="SSF48179">
    <property type="entry name" value="6-phosphogluconate dehydrogenase C-terminal domain-like"/>
    <property type="match status" value="1"/>
</dbReference>
<dbReference type="PANTHER" id="PTHR11728">
    <property type="entry name" value="GLYCEROL-3-PHOSPHATE DEHYDROGENASE"/>
    <property type="match status" value="1"/>
</dbReference>
<dbReference type="GO" id="GO:0005975">
    <property type="term" value="P:carbohydrate metabolic process"/>
    <property type="evidence" value="ECO:0007669"/>
    <property type="project" value="InterPro"/>
</dbReference>
<dbReference type="GO" id="GO:0046168">
    <property type="term" value="P:glycerol-3-phosphate catabolic process"/>
    <property type="evidence" value="ECO:0007669"/>
    <property type="project" value="InterPro"/>
</dbReference>
<evidence type="ECO:0000256" key="2">
    <source>
        <dbReference type="ARBA" id="ARBA00023002"/>
    </source>
</evidence>
<dbReference type="GO" id="GO:0051287">
    <property type="term" value="F:NAD binding"/>
    <property type="evidence" value="ECO:0007669"/>
    <property type="project" value="InterPro"/>
</dbReference>
<dbReference type="PRINTS" id="PR00077">
    <property type="entry name" value="GPDHDRGNASE"/>
</dbReference>
<feature type="domain" description="Glycerol-3-phosphate dehydrogenase NAD-dependent N-terminal" evidence="4">
    <location>
        <begin position="11"/>
        <end position="167"/>
    </location>
</feature>
<evidence type="ECO:0000313" key="6">
    <source>
        <dbReference type="EMBL" id="VAW92107.1"/>
    </source>
</evidence>
<organism evidence="6">
    <name type="scientific">hydrothermal vent metagenome</name>
    <dbReference type="NCBI Taxonomy" id="652676"/>
    <lineage>
        <taxon>unclassified sequences</taxon>
        <taxon>metagenomes</taxon>
        <taxon>ecological metagenomes</taxon>
    </lineage>
</organism>
<dbReference type="InterPro" id="IPR006168">
    <property type="entry name" value="G3P_DH_NAD-dep"/>
</dbReference>
<evidence type="ECO:0000256" key="1">
    <source>
        <dbReference type="ARBA" id="ARBA00011009"/>
    </source>
</evidence>
<keyword evidence="3" id="KW-0520">NAD</keyword>
<dbReference type="FunFam" id="1.10.1040.10:FF:000001">
    <property type="entry name" value="Glycerol-3-phosphate dehydrogenase [NAD(P)+]"/>
    <property type="match status" value="1"/>
</dbReference>
<evidence type="ECO:0000259" key="5">
    <source>
        <dbReference type="Pfam" id="PF07479"/>
    </source>
</evidence>
<dbReference type="PROSITE" id="PS00957">
    <property type="entry name" value="NAD_G3PDH"/>
    <property type="match status" value="1"/>
</dbReference>
<dbReference type="InterPro" id="IPR006109">
    <property type="entry name" value="G3P_DH_NAD-dep_C"/>
</dbReference>
<dbReference type="HAMAP" id="MF_00394">
    <property type="entry name" value="NAD_Glyc3P_dehydrog"/>
    <property type="match status" value="1"/>
</dbReference>
<evidence type="ECO:0000259" key="4">
    <source>
        <dbReference type="Pfam" id="PF01210"/>
    </source>
</evidence>
<dbReference type="EMBL" id="UOFS01000011">
    <property type="protein sequence ID" value="VAW92107.1"/>
    <property type="molecule type" value="Genomic_DNA"/>
</dbReference>
<dbReference type="NCBIfam" id="NF000942">
    <property type="entry name" value="PRK00094.1-4"/>
    <property type="match status" value="1"/>
</dbReference>
<dbReference type="AlphaFoldDB" id="A0A3B0ZXK0"/>
<dbReference type="Gene3D" id="1.10.1040.10">
    <property type="entry name" value="N-(1-d-carboxylethyl)-l-norvaline Dehydrogenase, domain 2"/>
    <property type="match status" value="1"/>
</dbReference>
<dbReference type="EC" id="1.1.1.94" evidence="6"/>
<dbReference type="PANTHER" id="PTHR11728:SF1">
    <property type="entry name" value="GLYCEROL-3-PHOSPHATE DEHYDROGENASE [NAD(+)] 2, CHLOROPLASTIC"/>
    <property type="match status" value="1"/>
</dbReference>
<dbReference type="InterPro" id="IPR036291">
    <property type="entry name" value="NAD(P)-bd_dom_sf"/>
</dbReference>
<dbReference type="Gene3D" id="3.40.50.720">
    <property type="entry name" value="NAD(P)-binding Rossmann-like Domain"/>
    <property type="match status" value="1"/>
</dbReference>
<keyword evidence="2 6" id="KW-0560">Oxidoreductase</keyword>
<gene>
    <name evidence="6" type="ORF">MNBD_GAMMA22-2350</name>
</gene>
<evidence type="ECO:0000256" key="3">
    <source>
        <dbReference type="ARBA" id="ARBA00023027"/>
    </source>
</evidence>
<dbReference type="InterPro" id="IPR011128">
    <property type="entry name" value="G3P_DH_NAD-dep_N"/>
</dbReference>
<comment type="similarity">
    <text evidence="1">Belongs to the NAD-dependent glycerol-3-phosphate dehydrogenase family.</text>
</comment>
<dbReference type="InterPro" id="IPR013328">
    <property type="entry name" value="6PGD_dom2"/>
</dbReference>
<proteinExistence type="inferred from homology"/>
<dbReference type="FunFam" id="3.40.50.720:FF:000019">
    <property type="entry name" value="Glycerol-3-phosphate dehydrogenase [NAD(P)+]"/>
    <property type="match status" value="1"/>
</dbReference>
<dbReference type="InterPro" id="IPR008927">
    <property type="entry name" value="6-PGluconate_DH-like_C_sf"/>
</dbReference>
<reference evidence="6" key="1">
    <citation type="submission" date="2018-06" db="EMBL/GenBank/DDBJ databases">
        <authorList>
            <person name="Zhirakovskaya E."/>
        </authorList>
    </citation>
    <scope>NUCLEOTIDE SEQUENCE</scope>
</reference>
<dbReference type="NCBIfam" id="NF000940">
    <property type="entry name" value="PRK00094.1-2"/>
    <property type="match status" value="1"/>
</dbReference>
<dbReference type="Pfam" id="PF07479">
    <property type="entry name" value="NAD_Gly3P_dh_C"/>
    <property type="match status" value="1"/>
</dbReference>
<dbReference type="GO" id="GO:0046474">
    <property type="term" value="P:glycerophospholipid biosynthetic process"/>
    <property type="evidence" value="ECO:0007669"/>
    <property type="project" value="TreeGrafter"/>
</dbReference>
<dbReference type="GO" id="GO:0005829">
    <property type="term" value="C:cytosol"/>
    <property type="evidence" value="ECO:0007669"/>
    <property type="project" value="TreeGrafter"/>
</dbReference>
<dbReference type="PIRSF" id="PIRSF000114">
    <property type="entry name" value="Glycerol-3-P_dh"/>
    <property type="match status" value="1"/>
</dbReference>
<sequence>MPNSTSVSKSKITIIGSGSWGSALALLYASNGFDVTLWSHNAAHINDLVTDKENKRYLAGIKFPDNIQATSNLTAALMDLQYLLVVVPSHAFRETLLKIKPLISSEQKLIWATKGLEKGSCKFLLDVAIEVLGANRSYSLLSGPNFAKEIAIGLPSAITVASSDTAFAAEIANSIQNSYMRAYTSDDMLGVQLGGAIKNVLAVAAGITDGLGFGANSRSALITRGLHEMMRLGVSFGAQKETLMGLSGLGDLILTCTDDQSRNRRLGLAIGQGKSIATACEEIGQVVEGINTAAEVYRLAQQKHIDMPIAQQVYQVLHHQLDPKTAVQSLLMRDLKAEID</sequence>
<dbReference type="GO" id="GO:0047952">
    <property type="term" value="F:glycerol-3-phosphate dehydrogenase [NAD(P)+] activity"/>
    <property type="evidence" value="ECO:0007669"/>
    <property type="project" value="UniProtKB-EC"/>
</dbReference>
<feature type="domain" description="Glycerol-3-phosphate dehydrogenase NAD-dependent C-terminal" evidence="5">
    <location>
        <begin position="187"/>
        <end position="328"/>
    </location>
</feature>
<protein>
    <submittedName>
        <fullName evidence="6">Glycerol-3-phosphate dehydrogenase [NAD(P)+]</fullName>
        <ecNumber evidence="6">1.1.1.94</ecNumber>
    </submittedName>
</protein>
<accession>A0A3B0ZXK0</accession>
<dbReference type="SUPFAM" id="SSF51735">
    <property type="entry name" value="NAD(P)-binding Rossmann-fold domains"/>
    <property type="match status" value="1"/>
</dbReference>